<protein>
    <recommendedName>
        <fullName evidence="3">HhH-GPD domain-containing protein</fullName>
    </recommendedName>
</protein>
<dbReference type="GO" id="GO:0005737">
    <property type="term" value="C:cytoplasm"/>
    <property type="evidence" value="ECO:0007669"/>
    <property type="project" value="TreeGrafter"/>
</dbReference>
<dbReference type="GO" id="GO:0006307">
    <property type="term" value="P:DNA alkylation repair"/>
    <property type="evidence" value="ECO:0007669"/>
    <property type="project" value="TreeGrafter"/>
</dbReference>
<proteinExistence type="predicted"/>
<dbReference type="AlphaFoldDB" id="A0A381XPF8"/>
<dbReference type="PANTHER" id="PTHR43003">
    <property type="entry name" value="DNA-3-METHYLADENINE GLYCOSYLASE"/>
    <property type="match status" value="1"/>
</dbReference>
<sequence>MSRQMNVVEHWDIAVQELSKRDKILKNIISNYRGERLKLKSDGFLTLARAIVGQQISVKAADTIWKRLEITANGNISRSRIRELSTEELRKTGLSSQKTSYIRNIAESEVLGTDWDECSDEKITELLCTIKGIGKWTAEMFLIFHLARPNILPLADIGLIRAIEKNYNDGNGMSKEQFDGLGQKWSPWCTVTTWYLWRSLDPIPVEY</sequence>
<dbReference type="GO" id="GO:0006285">
    <property type="term" value="P:base-excision repair, AP site formation"/>
    <property type="evidence" value="ECO:0007669"/>
    <property type="project" value="TreeGrafter"/>
</dbReference>
<dbReference type="SUPFAM" id="SSF48150">
    <property type="entry name" value="DNA-glycosylase"/>
    <property type="match status" value="1"/>
</dbReference>
<evidence type="ECO:0000256" key="1">
    <source>
        <dbReference type="ARBA" id="ARBA00022763"/>
    </source>
</evidence>
<dbReference type="InterPro" id="IPR003265">
    <property type="entry name" value="HhH-GPD_domain"/>
</dbReference>
<dbReference type="EMBL" id="UINC01015826">
    <property type="protein sequence ID" value="SVA66362.1"/>
    <property type="molecule type" value="Genomic_DNA"/>
</dbReference>
<dbReference type="PANTHER" id="PTHR43003:SF5">
    <property type="entry name" value="DNA-3-METHYLADENINE GLYCOSYLASE"/>
    <property type="match status" value="1"/>
</dbReference>
<evidence type="ECO:0000256" key="2">
    <source>
        <dbReference type="ARBA" id="ARBA00023204"/>
    </source>
</evidence>
<reference evidence="4" key="1">
    <citation type="submission" date="2018-05" db="EMBL/GenBank/DDBJ databases">
        <authorList>
            <person name="Lanie J.A."/>
            <person name="Ng W.-L."/>
            <person name="Kazmierczak K.M."/>
            <person name="Andrzejewski T.M."/>
            <person name="Davidsen T.M."/>
            <person name="Wayne K.J."/>
            <person name="Tettelin H."/>
            <person name="Glass J.I."/>
            <person name="Rusch D."/>
            <person name="Podicherti R."/>
            <person name="Tsui H.-C.T."/>
            <person name="Winkler M.E."/>
        </authorList>
    </citation>
    <scope>NUCLEOTIDE SEQUENCE</scope>
</reference>
<dbReference type="GO" id="GO:0008725">
    <property type="term" value="F:DNA-3-methyladenine glycosylase activity"/>
    <property type="evidence" value="ECO:0007669"/>
    <property type="project" value="TreeGrafter"/>
</dbReference>
<dbReference type="Pfam" id="PF00730">
    <property type="entry name" value="HhH-GPD"/>
    <property type="match status" value="1"/>
</dbReference>
<dbReference type="Gene3D" id="1.10.1670.40">
    <property type="match status" value="1"/>
</dbReference>
<dbReference type="Gene3D" id="1.10.340.30">
    <property type="entry name" value="Hypothetical protein, domain 2"/>
    <property type="match status" value="1"/>
</dbReference>
<dbReference type="GO" id="GO:0032993">
    <property type="term" value="C:protein-DNA complex"/>
    <property type="evidence" value="ECO:0007669"/>
    <property type="project" value="TreeGrafter"/>
</dbReference>
<dbReference type="SMART" id="SM00478">
    <property type="entry name" value="ENDO3c"/>
    <property type="match status" value="1"/>
</dbReference>
<dbReference type="InterPro" id="IPR051912">
    <property type="entry name" value="Alkylbase_DNA_Glycosylase/TA"/>
</dbReference>
<dbReference type="CDD" id="cd00056">
    <property type="entry name" value="ENDO3c"/>
    <property type="match status" value="1"/>
</dbReference>
<organism evidence="4">
    <name type="scientific">marine metagenome</name>
    <dbReference type="NCBI Taxonomy" id="408172"/>
    <lineage>
        <taxon>unclassified sequences</taxon>
        <taxon>metagenomes</taxon>
        <taxon>ecological metagenomes</taxon>
    </lineage>
</organism>
<feature type="domain" description="HhH-GPD" evidence="3">
    <location>
        <begin position="52"/>
        <end position="201"/>
    </location>
</feature>
<gene>
    <name evidence="4" type="ORF">METZ01_LOCUS119216</name>
</gene>
<keyword evidence="1" id="KW-0227">DNA damage</keyword>
<accession>A0A381XPF8</accession>
<keyword evidence="2" id="KW-0234">DNA repair</keyword>
<dbReference type="GO" id="GO:0032131">
    <property type="term" value="F:alkylated DNA binding"/>
    <property type="evidence" value="ECO:0007669"/>
    <property type="project" value="TreeGrafter"/>
</dbReference>
<dbReference type="GO" id="GO:0043916">
    <property type="term" value="F:DNA-7-methylguanine glycosylase activity"/>
    <property type="evidence" value="ECO:0007669"/>
    <property type="project" value="TreeGrafter"/>
</dbReference>
<evidence type="ECO:0000259" key="3">
    <source>
        <dbReference type="SMART" id="SM00478"/>
    </source>
</evidence>
<evidence type="ECO:0000313" key="4">
    <source>
        <dbReference type="EMBL" id="SVA66362.1"/>
    </source>
</evidence>
<dbReference type="InterPro" id="IPR011257">
    <property type="entry name" value="DNA_glycosylase"/>
</dbReference>
<name>A0A381XPF8_9ZZZZ</name>